<keyword evidence="7" id="KW-0560">Oxidoreductase</keyword>
<dbReference type="Gene3D" id="3.40.50.720">
    <property type="entry name" value="NAD(P)-binding Rossmann-like Domain"/>
    <property type="match status" value="1"/>
</dbReference>
<dbReference type="InterPro" id="IPR036291">
    <property type="entry name" value="NAD(P)-bd_dom_sf"/>
</dbReference>
<evidence type="ECO:0000256" key="5">
    <source>
        <dbReference type="ARBA" id="ARBA00022490"/>
    </source>
</evidence>
<reference evidence="9" key="1">
    <citation type="submission" date="2025-08" db="UniProtKB">
        <authorList>
            <consortium name="RefSeq"/>
        </authorList>
    </citation>
    <scope>IDENTIFICATION</scope>
</reference>
<sequence length="276" mass="28914">MAAAAAAAAGECGAALGRAAVIVTGASRGLGRSLAVLLAARLAPGSALLLVARSAGPLGELEGQLRAAHPGLRVRALPADLASEEGLQRVSRAAAALAPRDPRRPGPERLLLVNNAASLGDVSKPFVDFTSPAEVNTYLAFNVTSALCLTAAVLKAFPAQPGLCRTVVNISSLCALQPFKTWSLYCTGKAARDMMFQVLAVEEPAVRVLNYAPGPLDTEMQEVARTMSGDQSVREMFLDLKQKGQLLDCDVSAQKLLSLLLTDTFESGAHVDFYDL</sequence>
<protein>
    <recommendedName>
        <fullName evidence="4">Sepiapterin reductase</fullName>
        <ecNumber evidence="3">1.1.1.153</ecNumber>
    </recommendedName>
</protein>
<dbReference type="Pfam" id="PF00106">
    <property type="entry name" value="adh_short"/>
    <property type="match status" value="1"/>
</dbReference>
<comment type="subcellular location">
    <subcellularLocation>
        <location evidence="1">Cytoplasm</location>
    </subcellularLocation>
</comment>
<dbReference type="PRINTS" id="PR00081">
    <property type="entry name" value="GDHRDH"/>
</dbReference>
<dbReference type="GeneID" id="110079798"/>
<dbReference type="NCBIfam" id="TIGR01500">
    <property type="entry name" value="sepiapter_red"/>
    <property type="match status" value="1"/>
</dbReference>
<comment type="similarity">
    <text evidence="2">Belongs to the sepiapterin reductase family.</text>
</comment>
<dbReference type="InterPro" id="IPR002347">
    <property type="entry name" value="SDR_fam"/>
</dbReference>
<accession>A0ABM5GKY8</accession>
<dbReference type="RefSeq" id="XP_072858300.1">
    <property type="nucleotide sequence ID" value="XM_073002199.1"/>
</dbReference>
<evidence type="ECO:0000256" key="6">
    <source>
        <dbReference type="ARBA" id="ARBA00022857"/>
    </source>
</evidence>
<keyword evidence="6" id="KW-0521">NADP</keyword>
<proteinExistence type="inferred from homology"/>
<evidence type="ECO:0000313" key="9">
    <source>
        <dbReference type="RefSeq" id="XP_072858300.1"/>
    </source>
</evidence>
<dbReference type="CDD" id="cd05367">
    <property type="entry name" value="SPR-like_SDR_c"/>
    <property type="match status" value="1"/>
</dbReference>
<evidence type="ECO:0000313" key="8">
    <source>
        <dbReference type="Proteomes" id="UP001652642"/>
    </source>
</evidence>
<dbReference type="SUPFAM" id="SSF51735">
    <property type="entry name" value="NAD(P)-binding Rossmann-fold domains"/>
    <property type="match status" value="1"/>
</dbReference>
<evidence type="ECO:0000256" key="2">
    <source>
        <dbReference type="ARBA" id="ARBA00010483"/>
    </source>
</evidence>
<gene>
    <name evidence="9" type="primary">SPR</name>
</gene>
<evidence type="ECO:0000256" key="7">
    <source>
        <dbReference type="ARBA" id="ARBA00023002"/>
    </source>
</evidence>
<name>A0ABM5GKY8_9SAUR</name>
<evidence type="ECO:0000256" key="4">
    <source>
        <dbReference type="ARBA" id="ARBA00019170"/>
    </source>
</evidence>
<evidence type="ECO:0000256" key="1">
    <source>
        <dbReference type="ARBA" id="ARBA00004496"/>
    </source>
</evidence>
<dbReference type="PANTHER" id="PTHR44085">
    <property type="entry name" value="SEPIAPTERIN REDUCTASE"/>
    <property type="match status" value="1"/>
</dbReference>
<organism evidence="8 9">
    <name type="scientific">Pogona vitticeps</name>
    <name type="common">central bearded dragon</name>
    <dbReference type="NCBI Taxonomy" id="103695"/>
    <lineage>
        <taxon>Eukaryota</taxon>
        <taxon>Metazoa</taxon>
        <taxon>Chordata</taxon>
        <taxon>Craniata</taxon>
        <taxon>Vertebrata</taxon>
        <taxon>Euteleostomi</taxon>
        <taxon>Lepidosauria</taxon>
        <taxon>Squamata</taxon>
        <taxon>Bifurcata</taxon>
        <taxon>Unidentata</taxon>
        <taxon>Episquamata</taxon>
        <taxon>Toxicofera</taxon>
        <taxon>Iguania</taxon>
        <taxon>Acrodonta</taxon>
        <taxon>Agamidae</taxon>
        <taxon>Amphibolurinae</taxon>
        <taxon>Pogona</taxon>
    </lineage>
</organism>
<dbReference type="InterPro" id="IPR006393">
    <property type="entry name" value="Sepiapterin_red"/>
</dbReference>
<keyword evidence="8" id="KW-1185">Reference proteome</keyword>
<dbReference type="InterPro" id="IPR051721">
    <property type="entry name" value="Biopterin_syn/organic_redct"/>
</dbReference>
<keyword evidence="5" id="KW-0963">Cytoplasm</keyword>
<dbReference type="EC" id="1.1.1.153" evidence="3"/>
<dbReference type="PANTHER" id="PTHR44085:SF2">
    <property type="entry name" value="SEPIAPTERIN REDUCTASE"/>
    <property type="match status" value="1"/>
</dbReference>
<dbReference type="Proteomes" id="UP001652642">
    <property type="component" value="Chromosome 5"/>
</dbReference>
<evidence type="ECO:0000256" key="3">
    <source>
        <dbReference type="ARBA" id="ARBA00013075"/>
    </source>
</evidence>